<accession>A0AB37UAD7</accession>
<proteinExistence type="predicted"/>
<dbReference type="Proteomes" id="UP000282574">
    <property type="component" value="Unassembled WGS sequence"/>
</dbReference>
<protein>
    <recommendedName>
        <fullName evidence="2">HTH cro/C1-type domain-containing protein</fullName>
    </recommendedName>
</protein>
<evidence type="ECO:0000256" key="1">
    <source>
        <dbReference type="SAM" id="MobiDB-lite"/>
    </source>
</evidence>
<feature type="region of interest" description="Disordered" evidence="1">
    <location>
        <begin position="65"/>
        <end position="104"/>
    </location>
</feature>
<feature type="compositionally biased region" description="Low complexity" evidence="1">
    <location>
        <begin position="76"/>
        <end position="86"/>
    </location>
</feature>
<comment type="caution">
    <text evidence="3">The sequence shown here is derived from an EMBL/GenBank/DDBJ whole genome shotgun (WGS) entry which is preliminary data.</text>
</comment>
<evidence type="ECO:0000313" key="4">
    <source>
        <dbReference type="Proteomes" id="UP000282574"/>
    </source>
</evidence>
<dbReference type="GO" id="GO:0003677">
    <property type="term" value="F:DNA binding"/>
    <property type="evidence" value="ECO:0007669"/>
    <property type="project" value="InterPro"/>
</dbReference>
<gene>
    <name evidence="3" type="ORF">DSM107010_61800</name>
</gene>
<keyword evidence="4" id="KW-1185">Reference proteome</keyword>
<dbReference type="Gene3D" id="1.10.260.40">
    <property type="entry name" value="lambda repressor-like DNA-binding domains"/>
    <property type="match status" value="1"/>
</dbReference>
<dbReference type="EMBL" id="RSCK01000105">
    <property type="protein sequence ID" value="RUT02913.1"/>
    <property type="molecule type" value="Genomic_DNA"/>
</dbReference>
<dbReference type="Pfam" id="PF13443">
    <property type="entry name" value="HTH_26"/>
    <property type="match status" value="1"/>
</dbReference>
<dbReference type="AlphaFoldDB" id="A0AB37UAD7"/>
<feature type="domain" description="HTH cro/C1-type" evidence="2">
    <location>
        <begin position="1"/>
        <end position="47"/>
    </location>
</feature>
<reference evidence="3 4" key="1">
    <citation type="journal article" date="2019" name="Genome Biol. Evol.">
        <title>Day and night: Metabolic profiles and evolutionary relationships of six axenic non-marine cyanobacteria.</title>
        <authorList>
            <person name="Will S.E."/>
            <person name="Henke P."/>
            <person name="Boedeker C."/>
            <person name="Huang S."/>
            <person name="Brinkmann H."/>
            <person name="Rohde M."/>
            <person name="Jarek M."/>
            <person name="Friedl T."/>
            <person name="Seufert S."/>
            <person name="Schumacher M."/>
            <person name="Overmann J."/>
            <person name="Neumann-Schaal M."/>
            <person name="Petersen J."/>
        </authorList>
    </citation>
    <scope>NUCLEOTIDE SEQUENCE [LARGE SCALE GENOMIC DNA]</scope>
    <source>
        <strain evidence="3 4">SAG 39.79</strain>
    </source>
</reference>
<dbReference type="InterPro" id="IPR001387">
    <property type="entry name" value="Cro/C1-type_HTH"/>
</dbReference>
<evidence type="ECO:0000259" key="2">
    <source>
        <dbReference type="Pfam" id="PF13443"/>
    </source>
</evidence>
<dbReference type="InterPro" id="IPR010982">
    <property type="entry name" value="Lambda_DNA-bd_dom_sf"/>
</dbReference>
<evidence type="ECO:0000313" key="3">
    <source>
        <dbReference type="EMBL" id="RUT02913.1"/>
    </source>
</evidence>
<feature type="compositionally biased region" description="Polar residues" evidence="1">
    <location>
        <begin position="87"/>
        <end position="101"/>
    </location>
</feature>
<name>A0AB37UAD7_9CYAN</name>
<sequence>MARYHIKAIDLAKEMGVSANAVSNLRKSDTMPRLDGDSLNNLCNALNKLALNLDEQITPISLIDYTRDYEPDDEPQSSTTSAPSQSKHSNQLTQSRKNNPHASLLRIIPEEVLELA</sequence>
<organism evidence="3 4">
    <name type="scientific">Chroococcidiopsis cubana SAG 39.79</name>
    <dbReference type="NCBI Taxonomy" id="388085"/>
    <lineage>
        <taxon>Bacteria</taxon>
        <taxon>Bacillati</taxon>
        <taxon>Cyanobacteriota</taxon>
        <taxon>Cyanophyceae</taxon>
        <taxon>Chroococcidiopsidales</taxon>
        <taxon>Chroococcidiopsidaceae</taxon>
        <taxon>Chroococcidiopsis</taxon>
    </lineage>
</organism>